<comment type="caution">
    <text evidence="2">The sequence shown here is derived from an EMBL/GenBank/DDBJ whole genome shotgun (WGS) entry which is preliminary data.</text>
</comment>
<dbReference type="PANTHER" id="PTHR35004">
    <property type="entry name" value="TRANSPOSASE RV3428C-RELATED"/>
    <property type="match status" value="1"/>
</dbReference>
<feature type="non-terminal residue" evidence="2">
    <location>
        <position position="1"/>
    </location>
</feature>
<evidence type="ECO:0000259" key="1">
    <source>
        <dbReference type="Pfam" id="PF22483"/>
    </source>
</evidence>
<proteinExistence type="predicted"/>
<dbReference type="Pfam" id="PF22483">
    <property type="entry name" value="Mu-transpos_C_2"/>
    <property type="match status" value="1"/>
</dbReference>
<feature type="domain" description="Transposase for insertion sequence element IS21-like C-terminal" evidence="1">
    <location>
        <begin position="106"/>
        <end position="175"/>
    </location>
</feature>
<dbReference type="Proteomes" id="UP000886687">
    <property type="component" value="Unassembled WGS sequence"/>
</dbReference>
<evidence type="ECO:0000313" key="2">
    <source>
        <dbReference type="EMBL" id="MCG7941418.1"/>
    </source>
</evidence>
<sequence>SAVTKPCRYEPEANTTYEDMADHYGAAILPARVRRPRDKAKVENGVLLVERWILAKLRQRTFFSLSELNSAIRVLLERLNSKPFKKLPGCRKALFEQLDTPAMKPLPSERYTYAEWKKARVHIDYHVEVLGHYYSAPYVLVKQELDVRITAHTVELLHHNKRVASHRRSSLKGCHTTLPEHMPKAHRQYASWTPQRLVRWAEKTGPATAGLVSTILTHRKHPQQGFRSCLGIMRLGKAYGDDRLEAACRRAMKLGAISFKSVQSILKTGLDRQALLAIDEAQESAASIDHPNIRGGEYYH</sequence>
<gene>
    <name evidence="2" type="ORF">JAZ04_21515</name>
</gene>
<dbReference type="PANTHER" id="PTHR35004:SF8">
    <property type="entry name" value="TRANSPOSASE RV3428C-RELATED"/>
    <property type="match status" value="1"/>
</dbReference>
<name>A0A9E4N2D7_9GAMM</name>
<reference evidence="2" key="1">
    <citation type="journal article" date="2021" name="Proc. Natl. Acad. Sci. U.S.A.">
        <title>Global biogeography of chemosynthetic symbionts reveals both localized and globally distributed symbiont groups. .</title>
        <authorList>
            <person name="Osvatic J.T."/>
            <person name="Wilkins L.G.E."/>
            <person name="Leibrecht L."/>
            <person name="Leray M."/>
            <person name="Zauner S."/>
            <person name="Polzin J."/>
            <person name="Camacho Y."/>
            <person name="Gros O."/>
            <person name="van Gils J.A."/>
            <person name="Eisen J.A."/>
            <person name="Petersen J.M."/>
            <person name="Yuen B."/>
        </authorList>
    </citation>
    <scope>NUCLEOTIDE SEQUENCE</scope>
    <source>
        <strain evidence="2">MAGL173</strain>
    </source>
</reference>
<protein>
    <submittedName>
        <fullName evidence="2">IS21 family transposase</fullName>
    </submittedName>
</protein>
<organism evidence="2 3">
    <name type="scientific">Candidatus Thiodiazotropha lotti</name>
    <dbReference type="NCBI Taxonomy" id="2792787"/>
    <lineage>
        <taxon>Bacteria</taxon>
        <taxon>Pseudomonadati</taxon>
        <taxon>Pseudomonadota</taxon>
        <taxon>Gammaproteobacteria</taxon>
        <taxon>Chromatiales</taxon>
        <taxon>Sedimenticolaceae</taxon>
        <taxon>Candidatus Thiodiazotropha</taxon>
    </lineage>
</organism>
<evidence type="ECO:0000313" key="3">
    <source>
        <dbReference type="Proteomes" id="UP000886687"/>
    </source>
</evidence>
<dbReference type="InterPro" id="IPR054353">
    <property type="entry name" value="IstA-like_C"/>
</dbReference>
<dbReference type="EMBL" id="JAEPDI010000035">
    <property type="protein sequence ID" value="MCG7941418.1"/>
    <property type="molecule type" value="Genomic_DNA"/>
</dbReference>
<dbReference type="AlphaFoldDB" id="A0A9E4N2D7"/>
<accession>A0A9E4N2D7</accession>